<dbReference type="EMBL" id="SMJU01000012">
    <property type="protein sequence ID" value="TDB62260.1"/>
    <property type="molecule type" value="Genomic_DNA"/>
</dbReference>
<feature type="coiled-coil region" evidence="1">
    <location>
        <begin position="79"/>
        <end position="106"/>
    </location>
</feature>
<dbReference type="GO" id="GO:0004803">
    <property type="term" value="F:transposase activity"/>
    <property type="evidence" value="ECO:0007669"/>
    <property type="project" value="InterPro"/>
</dbReference>
<dbReference type="InterPro" id="IPR009057">
    <property type="entry name" value="Homeodomain-like_sf"/>
</dbReference>
<sequence>MQEQPETKYVKRTQKDYSMSFKLGVVKEVERGELSIVAAARKYGIQNHSTVTMWLRKYGTFDWQNQTPSNMPKTPEQKILELEQKVKLLEKQKAFLEKQVETSDKKAIIFDMMIDLAEKEYQIPIRKNYSPGQSTNLEQNTKKH</sequence>
<organism evidence="2 3">
    <name type="scientific">Arundinibacter roseus</name>
    <dbReference type="NCBI Taxonomy" id="2070510"/>
    <lineage>
        <taxon>Bacteria</taxon>
        <taxon>Pseudomonadati</taxon>
        <taxon>Bacteroidota</taxon>
        <taxon>Cytophagia</taxon>
        <taxon>Cytophagales</taxon>
        <taxon>Spirosomataceae</taxon>
        <taxon>Arundinibacter</taxon>
    </lineage>
</organism>
<dbReference type="Gene3D" id="1.10.10.10">
    <property type="entry name" value="Winged helix-like DNA-binding domain superfamily/Winged helix DNA-binding domain"/>
    <property type="match status" value="1"/>
</dbReference>
<evidence type="ECO:0000313" key="3">
    <source>
        <dbReference type="Proteomes" id="UP000295706"/>
    </source>
</evidence>
<gene>
    <name evidence="2" type="ORF">EZE20_17905</name>
</gene>
<dbReference type="GO" id="GO:0003677">
    <property type="term" value="F:DNA binding"/>
    <property type="evidence" value="ECO:0007669"/>
    <property type="project" value="InterPro"/>
</dbReference>
<proteinExistence type="predicted"/>
<comment type="caution">
    <text evidence="2">The sequence shown here is derived from an EMBL/GenBank/DDBJ whole genome shotgun (WGS) entry which is preliminary data.</text>
</comment>
<keyword evidence="3" id="KW-1185">Reference proteome</keyword>
<dbReference type="Pfam" id="PF01527">
    <property type="entry name" value="HTH_Tnp_1"/>
    <property type="match status" value="1"/>
</dbReference>
<accession>A0A4R4K4I3</accession>
<dbReference type="OrthoDB" id="853599at2"/>
<dbReference type="InterPro" id="IPR002514">
    <property type="entry name" value="Transposase_8"/>
</dbReference>
<keyword evidence="1" id="KW-0175">Coiled coil</keyword>
<name>A0A4R4K4I3_9BACT</name>
<reference evidence="2 3" key="1">
    <citation type="submission" date="2019-02" db="EMBL/GenBank/DDBJ databases">
        <title>Arundinibacter roseus gen. nov., sp. nov., a new member of the family Cytophagaceae.</title>
        <authorList>
            <person name="Szuroczki S."/>
            <person name="Khayer B."/>
            <person name="Sproer C."/>
            <person name="Toumi M."/>
            <person name="Szabo A."/>
            <person name="Felfoldi T."/>
            <person name="Schumann P."/>
            <person name="Toth E."/>
        </authorList>
    </citation>
    <scope>NUCLEOTIDE SEQUENCE [LARGE SCALE GENOMIC DNA]</scope>
    <source>
        <strain evidence="2 3">DMA-k-7a</strain>
    </source>
</reference>
<dbReference type="RefSeq" id="WP_132120211.1">
    <property type="nucleotide sequence ID" value="NZ_SMJU01000012.1"/>
</dbReference>
<dbReference type="Proteomes" id="UP000295706">
    <property type="component" value="Unassembled WGS sequence"/>
</dbReference>
<evidence type="ECO:0000256" key="1">
    <source>
        <dbReference type="SAM" id="Coils"/>
    </source>
</evidence>
<dbReference type="InterPro" id="IPR036388">
    <property type="entry name" value="WH-like_DNA-bd_sf"/>
</dbReference>
<protein>
    <submittedName>
        <fullName evidence="2">Transposase</fullName>
    </submittedName>
</protein>
<dbReference type="SUPFAM" id="SSF46689">
    <property type="entry name" value="Homeodomain-like"/>
    <property type="match status" value="1"/>
</dbReference>
<dbReference type="GO" id="GO:0006313">
    <property type="term" value="P:DNA transposition"/>
    <property type="evidence" value="ECO:0007669"/>
    <property type="project" value="InterPro"/>
</dbReference>
<dbReference type="AlphaFoldDB" id="A0A4R4K4I3"/>
<evidence type="ECO:0000313" key="2">
    <source>
        <dbReference type="EMBL" id="TDB62260.1"/>
    </source>
</evidence>